<proteinExistence type="predicted"/>
<dbReference type="EMBL" id="OX596112">
    <property type="protein sequence ID" value="CAI9705556.1"/>
    <property type="molecule type" value="Genomic_DNA"/>
</dbReference>
<organism evidence="1 2">
    <name type="scientific">Rangifer tarandus platyrhynchus</name>
    <name type="common">Svalbard reindeer</name>
    <dbReference type="NCBI Taxonomy" id="3082113"/>
    <lineage>
        <taxon>Eukaryota</taxon>
        <taxon>Metazoa</taxon>
        <taxon>Chordata</taxon>
        <taxon>Craniata</taxon>
        <taxon>Vertebrata</taxon>
        <taxon>Euteleostomi</taxon>
        <taxon>Mammalia</taxon>
        <taxon>Eutheria</taxon>
        <taxon>Laurasiatheria</taxon>
        <taxon>Artiodactyla</taxon>
        <taxon>Ruminantia</taxon>
        <taxon>Pecora</taxon>
        <taxon>Cervidae</taxon>
        <taxon>Odocoileinae</taxon>
        <taxon>Rangifer</taxon>
    </lineage>
</organism>
<accession>A0ACB0EZZ2</accession>
<gene>
    <name evidence="1" type="ORF">MRATA1EN3_LOCUS16769</name>
</gene>
<evidence type="ECO:0000313" key="1">
    <source>
        <dbReference type="EMBL" id="CAI9705556.1"/>
    </source>
</evidence>
<reference evidence="1" key="1">
    <citation type="submission" date="2023-05" db="EMBL/GenBank/DDBJ databases">
        <authorList>
            <consortium name="ELIXIR-Norway"/>
        </authorList>
    </citation>
    <scope>NUCLEOTIDE SEQUENCE</scope>
</reference>
<sequence>MDRGAWRVQSSSGSRRGGGTQRTQELLGSLSTAGCAWPGGSGSPGDPPLRSPWTQKSPAPRSAPGTLGVLARGAGAEVAVTKVRESPLGLSGPARPVSSTGPADPGFLTCDPPPSRDSIPEDAGLLAPPGTRGQKGPGSREETAVSHQDSVCSPSPSAASSLPRGFGGTEPDTSRSPARDRLPGRPPASSPAPEPRAPRSALALLPAAGAFDGARRGAPRRPTTARSSDPQTSLGDAPLSGKEEAPSRKDVRTRNRL</sequence>
<name>A0ACB0EZZ2_RANTA</name>
<dbReference type="Proteomes" id="UP001162501">
    <property type="component" value="Chromosome 28"/>
</dbReference>
<protein>
    <submittedName>
        <fullName evidence="1">Uncharacterized protein</fullName>
    </submittedName>
</protein>
<evidence type="ECO:0000313" key="2">
    <source>
        <dbReference type="Proteomes" id="UP001162501"/>
    </source>
</evidence>